<proteinExistence type="predicted"/>
<dbReference type="EMBL" id="SOFI01000003">
    <property type="protein sequence ID" value="TFB79891.1"/>
    <property type="molecule type" value="Genomic_DNA"/>
</dbReference>
<gene>
    <name evidence="1" type="ORF">E3N84_07440</name>
</gene>
<reference evidence="1 2" key="1">
    <citation type="submission" date="2019-03" db="EMBL/GenBank/DDBJ databases">
        <title>Genomics of glacier-inhabiting Cryobacterium strains.</title>
        <authorList>
            <person name="Liu Q."/>
            <person name="Xin Y.-H."/>
        </authorList>
    </citation>
    <scope>NUCLEOTIDE SEQUENCE [LARGE SCALE GENOMIC DNA]</scope>
    <source>
        <strain evidence="1 2">CGMCC 1.10440</strain>
    </source>
</reference>
<sequence>MLLAWRSADVHNLCAAADGLERHWPQSAAAAKDLLFTIAGAPDLRTLRHLRSLRLRPVKERGTRFAELSIQLEEVEMSALVLNERGEQVKLASPDQFWKSAGHQPALLVEKLAAHGKELSPAVAS</sequence>
<dbReference type="AlphaFoldDB" id="A0A4R8V9M4"/>
<comment type="caution">
    <text evidence="1">The sequence shown here is derived from an EMBL/GenBank/DDBJ whole genome shotgun (WGS) entry which is preliminary data.</text>
</comment>
<dbReference type="Proteomes" id="UP000298488">
    <property type="component" value="Unassembled WGS sequence"/>
</dbReference>
<accession>A0A4R8V9M4</accession>
<name>A0A4R8V9M4_9MICO</name>
<evidence type="ECO:0000313" key="2">
    <source>
        <dbReference type="Proteomes" id="UP000298488"/>
    </source>
</evidence>
<dbReference type="RefSeq" id="WP_104095759.1">
    <property type="nucleotide sequence ID" value="NZ_JACHBP010000001.1"/>
</dbReference>
<protein>
    <submittedName>
        <fullName evidence="1">Uncharacterized protein</fullName>
    </submittedName>
</protein>
<organism evidence="1 2">
    <name type="scientific">Terrimesophilobacter mesophilus</name>
    <dbReference type="NCBI Taxonomy" id="433647"/>
    <lineage>
        <taxon>Bacteria</taxon>
        <taxon>Bacillati</taxon>
        <taxon>Actinomycetota</taxon>
        <taxon>Actinomycetes</taxon>
        <taxon>Micrococcales</taxon>
        <taxon>Microbacteriaceae</taxon>
        <taxon>Terrimesophilobacter</taxon>
    </lineage>
</organism>
<evidence type="ECO:0000313" key="1">
    <source>
        <dbReference type="EMBL" id="TFB79891.1"/>
    </source>
</evidence>
<keyword evidence="2" id="KW-1185">Reference proteome</keyword>